<organism evidence="1 2">
    <name type="scientific">Klebsiella pneumoniae</name>
    <dbReference type="NCBI Taxonomy" id="573"/>
    <lineage>
        <taxon>Bacteria</taxon>
        <taxon>Pseudomonadati</taxon>
        <taxon>Pseudomonadota</taxon>
        <taxon>Gammaproteobacteria</taxon>
        <taxon>Enterobacterales</taxon>
        <taxon>Enterobacteriaceae</taxon>
        <taxon>Klebsiella/Raoultella group</taxon>
        <taxon>Klebsiella</taxon>
        <taxon>Klebsiella pneumoniae complex</taxon>
    </lineage>
</organism>
<protein>
    <submittedName>
        <fullName evidence="1">Uncharacterized protein</fullName>
    </submittedName>
</protein>
<accession>A0A2X3EI89</accession>
<gene>
    <name evidence="1" type="ORF">NCTC9645_00697</name>
</gene>
<evidence type="ECO:0000313" key="1">
    <source>
        <dbReference type="EMBL" id="SQC11779.1"/>
    </source>
</evidence>
<name>A0A2X3EI89_KLEPN</name>
<sequence length="34" mass="3958">MRQYLLCKLSRRHTQLFGDSHHAVGLIVAELNFC</sequence>
<dbReference type="Proteomes" id="UP000250675">
    <property type="component" value="Unassembled WGS sequence"/>
</dbReference>
<proteinExistence type="predicted"/>
<evidence type="ECO:0000313" key="2">
    <source>
        <dbReference type="Proteomes" id="UP000250675"/>
    </source>
</evidence>
<dbReference type="AlphaFoldDB" id="A0A2X3EI89"/>
<reference evidence="1 2" key="1">
    <citation type="submission" date="2018-06" db="EMBL/GenBank/DDBJ databases">
        <authorList>
            <consortium name="Pathogen Informatics"/>
            <person name="Doyle S."/>
        </authorList>
    </citation>
    <scope>NUCLEOTIDE SEQUENCE [LARGE SCALE GENOMIC DNA]</scope>
    <source>
        <strain evidence="1 2">NCTC9645</strain>
    </source>
</reference>
<dbReference type="EMBL" id="UASO01000003">
    <property type="protein sequence ID" value="SQC11779.1"/>
    <property type="molecule type" value="Genomic_DNA"/>
</dbReference>